<dbReference type="EMBL" id="CAQQ02197019">
    <property type="status" value="NOT_ANNOTATED_CDS"/>
    <property type="molecule type" value="Genomic_DNA"/>
</dbReference>
<keyword evidence="1" id="KW-0812">Transmembrane</keyword>
<sequence length="141" mass="15832">MYVVVPVSNLVVDLTQFQGWALYVLLHFTLLPPGLHMVLVFQVATFISLSISCPCRLPHCGSKPANLAEINEFRFQMVTRGGVGYVHLRRFFINGLLLAATFRKPTTYPQKLIHSYDPSTVVTDKILSIEMVTSIGLHDEI</sequence>
<name>T1GHX8_MEGSC</name>
<feature type="transmembrane region" description="Helical" evidence="1">
    <location>
        <begin position="20"/>
        <end position="41"/>
    </location>
</feature>
<dbReference type="EMBL" id="CAQQ02197018">
    <property type="status" value="NOT_ANNOTATED_CDS"/>
    <property type="molecule type" value="Genomic_DNA"/>
</dbReference>
<dbReference type="Proteomes" id="UP000015102">
    <property type="component" value="Unassembled WGS sequence"/>
</dbReference>
<evidence type="ECO:0000256" key="1">
    <source>
        <dbReference type="SAM" id="Phobius"/>
    </source>
</evidence>
<keyword evidence="3" id="KW-1185">Reference proteome</keyword>
<dbReference type="EnsemblMetazoa" id="MESCA003041-RA">
    <property type="protein sequence ID" value="MESCA003041-PA"/>
    <property type="gene ID" value="MESCA003041"/>
</dbReference>
<protein>
    <submittedName>
        <fullName evidence="2">Uncharacterized protein</fullName>
    </submittedName>
</protein>
<keyword evidence="1" id="KW-1133">Transmembrane helix</keyword>
<dbReference type="AlphaFoldDB" id="T1GHX8"/>
<reference evidence="2" key="2">
    <citation type="submission" date="2015-06" db="UniProtKB">
        <authorList>
            <consortium name="EnsemblMetazoa"/>
        </authorList>
    </citation>
    <scope>IDENTIFICATION</scope>
</reference>
<dbReference type="HOGENOM" id="CLU_1827530_0_0_1"/>
<keyword evidence="1" id="KW-0472">Membrane</keyword>
<reference evidence="3" key="1">
    <citation type="submission" date="2013-02" db="EMBL/GenBank/DDBJ databases">
        <authorList>
            <person name="Hughes D."/>
        </authorList>
    </citation>
    <scope>NUCLEOTIDE SEQUENCE</scope>
    <source>
        <strain>Durham</strain>
        <strain evidence="3">NC isolate 2 -- Noor lab</strain>
    </source>
</reference>
<accession>T1GHX8</accession>
<organism evidence="2 3">
    <name type="scientific">Megaselia scalaris</name>
    <name type="common">Humpbacked fly</name>
    <name type="synonym">Phora scalaris</name>
    <dbReference type="NCBI Taxonomy" id="36166"/>
    <lineage>
        <taxon>Eukaryota</taxon>
        <taxon>Metazoa</taxon>
        <taxon>Ecdysozoa</taxon>
        <taxon>Arthropoda</taxon>
        <taxon>Hexapoda</taxon>
        <taxon>Insecta</taxon>
        <taxon>Pterygota</taxon>
        <taxon>Neoptera</taxon>
        <taxon>Endopterygota</taxon>
        <taxon>Diptera</taxon>
        <taxon>Brachycera</taxon>
        <taxon>Muscomorpha</taxon>
        <taxon>Platypezoidea</taxon>
        <taxon>Phoridae</taxon>
        <taxon>Megaseliini</taxon>
        <taxon>Megaselia</taxon>
    </lineage>
</organism>
<evidence type="ECO:0000313" key="3">
    <source>
        <dbReference type="Proteomes" id="UP000015102"/>
    </source>
</evidence>
<evidence type="ECO:0000313" key="2">
    <source>
        <dbReference type="EnsemblMetazoa" id="MESCA003041-PA"/>
    </source>
</evidence>
<proteinExistence type="predicted"/>